<dbReference type="AlphaFoldDB" id="A0A0B1T942"/>
<sequence length="336" mass="37725">MELIRTANPLGNRKKKYSRRHFEQYRSAGWAQATTGGESFPAHEATVMDVMGVPNCPNNLLSISGDTTVRYIASMDDEHIRIWGADDIGPSNEKSAPNSNMEYMRPYELTEAEKATLLVNRMRINRDQLDAMAPPLSTATPSRKRKEPFASPIKRLKTPTKSSPVSKMMKLASPVLPLTNITNATPETPGLCDGKTPVSQRRRYPTENLPNRIYEQFVAKFKARRLAERGKSSSPQVAQPPPSSSKKKMEDFYTRGGEEQIVSSKLGRTRLPSVTEFGDSVCSKMLSEQDRAIQNSPRKLMVKLTPLKSRPLTQAKEPPSSHRRSSRNLLDYFSKK</sequence>
<reference evidence="2 3" key="1">
    <citation type="submission" date="2014-03" db="EMBL/GenBank/DDBJ databases">
        <title>Draft genome of the hookworm Oesophagostomum dentatum.</title>
        <authorList>
            <person name="Mitreva M."/>
        </authorList>
    </citation>
    <scope>NUCLEOTIDE SEQUENCE [LARGE SCALE GENOMIC DNA]</scope>
    <source>
        <strain evidence="2 3">OD-Hann</strain>
    </source>
</reference>
<dbReference type="EMBL" id="KN551416">
    <property type="protein sequence ID" value="KHJ92332.1"/>
    <property type="molecule type" value="Genomic_DNA"/>
</dbReference>
<protein>
    <recommendedName>
        <fullName evidence="4">WD domain, G-beta repeat protein</fullName>
    </recommendedName>
</protein>
<evidence type="ECO:0000256" key="1">
    <source>
        <dbReference type="SAM" id="MobiDB-lite"/>
    </source>
</evidence>
<evidence type="ECO:0008006" key="4">
    <source>
        <dbReference type="Google" id="ProtNLM"/>
    </source>
</evidence>
<dbReference type="OrthoDB" id="2096344at2759"/>
<gene>
    <name evidence="2" type="ORF">OESDEN_07781</name>
</gene>
<evidence type="ECO:0000313" key="2">
    <source>
        <dbReference type="EMBL" id="KHJ92332.1"/>
    </source>
</evidence>
<feature type="region of interest" description="Disordered" evidence="1">
    <location>
        <begin position="133"/>
        <end position="166"/>
    </location>
</feature>
<name>A0A0B1T942_OESDE</name>
<dbReference type="Proteomes" id="UP000053660">
    <property type="component" value="Unassembled WGS sequence"/>
</dbReference>
<organism evidence="2 3">
    <name type="scientific">Oesophagostomum dentatum</name>
    <name type="common">Nodular worm</name>
    <dbReference type="NCBI Taxonomy" id="61180"/>
    <lineage>
        <taxon>Eukaryota</taxon>
        <taxon>Metazoa</taxon>
        <taxon>Ecdysozoa</taxon>
        <taxon>Nematoda</taxon>
        <taxon>Chromadorea</taxon>
        <taxon>Rhabditida</taxon>
        <taxon>Rhabditina</taxon>
        <taxon>Rhabditomorpha</taxon>
        <taxon>Strongyloidea</taxon>
        <taxon>Strongylidae</taxon>
        <taxon>Oesophagostomum</taxon>
    </lineage>
</organism>
<keyword evidence="3" id="KW-1185">Reference proteome</keyword>
<accession>A0A0B1T942</accession>
<feature type="region of interest" description="Disordered" evidence="1">
    <location>
        <begin position="225"/>
        <end position="252"/>
    </location>
</feature>
<feature type="region of interest" description="Disordered" evidence="1">
    <location>
        <begin position="288"/>
        <end position="336"/>
    </location>
</feature>
<proteinExistence type="predicted"/>
<evidence type="ECO:0000313" key="3">
    <source>
        <dbReference type="Proteomes" id="UP000053660"/>
    </source>
</evidence>
<feature type="region of interest" description="Disordered" evidence="1">
    <location>
        <begin position="180"/>
        <end position="202"/>
    </location>
</feature>